<gene>
    <name evidence="1" type="ORF">IC234_01615</name>
</gene>
<proteinExistence type="predicted"/>
<dbReference type="Proteomes" id="UP000606003">
    <property type="component" value="Unassembled WGS sequence"/>
</dbReference>
<reference evidence="1 2" key="1">
    <citation type="submission" date="2020-09" db="EMBL/GenBank/DDBJ databases">
        <authorList>
            <person name="Kim M.K."/>
        </authorList>
    </citation>
    <scope>NUCLEOTIDE SEQUENCE [LARGE SCALE GENOMIC DNA]</scope>
    <source>
        <strain evidence="1 2">BT189</strain>
    </source>
</reference>
<accession>A0ABR8JLD6</accession>
<dbReference type="Pfam" id="PF18928">
    <property type="entry name" value="DUF5677"/>
    <property type="match status" value="1"/>
</dbReference>
<protein>
    <submittedName>
        <fullName evidence="1">Uncharacterized protein</fullName>
    </submittedName>
</protein>
<keyword evidence="2" id="KW-1185">Reference proteome</keyword>
<dbReference type="InterPro" id="IPR043733">
    <property type="entry name" value="DUF5677"/>
</dbReference>
<organism evidence="1 2">
    <name type="scientific">Hymenobacter armeniacus</name>
    <dbReference type="NCBI Taxonomy" id="2771358"/>
    <lineage>
        <taxon>Bacteria</taxon>
        <taxon>Pseudomonadati</taxon>
        <taxon>Bacteroidota</taxon>
        <taxon>Cytophagia</taxon>
        <taxon>Cytophagales</taxon>
        <taxon>Hymenobacteraceae</taxon>
        <taxon>Hymenobacter</taxon>
    </lineage>
</organism>
<dbReference type="EMBL" id="JACXAC010000001">
    <property type="protein sequence ID" value="MBD2720810.1"/>
    <property type="molecule type" value="Genomic_DNA"/>
</dbReference>
<comment type="caution">
    <text evidence="1">The sequence shown here is derived from an EMBL/GenBank/DDBJ whole genome shotgun (WGS) entry which is preliminary data.</text>
</comment>
<dbReference type="RefSeq" id="WP_190922088.1">
    <property type="nucleotide sequence ID" value="NZ_JACXAC010000001.1"/>
</dbReference>
<name>A0ABR8JLD6_9BACT</name>
<evidence type="ECO:0000313" key="2">
    <source>
        <dbReference type="Proteomes" id="UP000606003"/>
    </source>
</evidence>
<evidence type="ECO:0000313" key="1">
    <source>
        <dbReference type="EMBL" id="MBD2720810.1"/>
    </source>
</evidence>
<sequence length="284" mass="32590">MDSNVDLEAIKADTVTVSKTAFNYVVDEVQKLVDETNVDIDAILPLVKFILDRSATVAILVKIGKFWDAEIIFRSLLEVLSKLLIITTQSDEEAVEKKLNEYWLHIGEIEQLRASLEAEKLVNGGNMNDVEKFRLLILSEDERLELEARNGKDKRKRLSNDWSFNDILLNLTKNKDIEPMMSFEVLHFFWKQSSHIAHGDKVAMNAIRVREDIIEGKDFRDATQHLKLLKAANDACFWAAVQLCSFTKNDDKANELKTYFLAYNRFMTAIHKAVAAESDRQGYM</sequence>